<dbReference type="EMBL" id="JBBWWQ010000008">
    <property type="protein sequence ID" value="KAK8940792.1"/>
    <property type="molecule type" value="Genomic_DNA"/>
</dbReference>
<dbReference type="GO" id="GO:0043622">
    <property type="term" value="P:cortical microtubule organization"/>
    <property type="evidence" value="ECO:0007669"/>
    <property type="project" value="TreeGrafter"/>
</dbReference>
<feature type="compositionally biased region" description="Basic and acidic residues" evidence="1">
    <location>
        <begin position="490"/>
        <end position="507"/>
    </location>
</feature>
<name>A0AAP0BIP3_9ASPA</name>
<protein>
    <submittedName>
        <fullName evidence="2">Uncharacterized protein</fullName>
    </submittedName>
</protein>
<feature type="compositionally biased region" description="Low complexity" evidence="1">
    <location>
        <begin position="242"/>
        <end position="279"/>
    </location>
</feature>
<dbReference type="PANTHER" id="PTHR31949">
    <property type="entry name" value="GASTRIC MUCIN-LIKE PROTEIN"/>
    <property type="match status" value="1"/>
</dbReference>
<evidence type="ECO:0000313" key="3">
    <source>
        <dbReference type="Proteomes" id="UP001418222"/>
    </source>
</evidence>
<keyword evidence="3" id="KW-1185">Reference proteome</keyword>
<comment type="caution">
    <text evidence="2">The sequence shown here is derived from an EMBL/GenBank/DDBJ whole genome shotgun (WGS) entry which is preliminary data.</text>
</comment>
<dbReference type="PANTHER" id="PTHR31949:SF2">
    <property type="entry name" value="OS05G0480600 PROTEIN"/>
    <property type="match status" value="1"/>
</dbReference>
<proteinExistence type="predicted"/>
<gene>
    <name evidence="2" type="ORF">KSP39_PZI010485</name>
</gene>
<feature type="region of interest" description="Disordered" evidence="1">
    <location>
        <begin position="1"/>
        <end position="27"/>
    </location>
</feature>
<dbReference type="AlphaFoldDB" id="A0AAP0BIP3"/>
<feature type="region of interest" description="Disordered" evidence="1">
    <location>
        <begin position="83"/>
        <end position="314"/>
    </location>
</feature>
<sequence length="515" mass="54938">MGVRGIAVDSASAPRSVTGSVPGDGEEGLDLFIRRRGAALIGSLGESSRQNGLIKNTSVGLAVTDRTRADDFHDAEIGKHDYDWLLTPPGTPKFPSSDTTENQLTSITTKNRSMVKSSSTARASRLSVSQSENGHSTKPVRSSSVNRPSISVTASATSKPSTPGNRSGSTVSRPTQARSANPAKTRPNLSSAGDKSRPSQSSRPSTPTARPQLPSTNITSPNVRSNSRSSTPTRRQNIPGISSSPATTTARSPSAAGRLPASRNSGPCSRPGSPGPRTRAPATSLDPTLFSHDAPPNLRTKLPEKPASASRMRPGIATMARSKLPDKSATVQLSKSEHGTVLLEIQKSMVWEPGVRRASSKAGMTESTGFGRTISKMSIDMALKHMDIRQNMGGIRANTIFPHSIRHGNASKSSTARGAEPIFPMTNDGRLLTEAGRCNIAVPENRPMASKPMNKDALLVKDGCADLYGSSRYDTMLLKEDLKNTNWLHSLEDRPDQSPVFDHRFEPPPEPFSPL</sequence>
<accession>A0AAP0BIP3</accession>
<feature type="compositionally biased region" description="Low complexity" evidence="1">
    <location>
        <begin position="198"/>
        <end position="212"/>
    </location>
</feature>
<organism evidence="2 3">
    <name type="scientific">Platanthera zijinensis</name>
    <dbReference type="NCBI Taxonomy" id="2320716"/>
    <lineage>
        <taxon>Eukaryota</taxon>
        <taxon>Viridiplantae</taxon>
        <taxon>Streptophyta</taxon>
        <taxon>Embryophyta</taxon>
        <taxon>Tracheophyta</taxon>
        <taxon>Spermatophyta</taxon>
        <taxon>Magnoliopsida</taxon>
        <taxon>Liliopsida</taxon>
        <taxon>Asparagales</taxon>
        <taxon>Orchidaceae</taxon>
        <taxon>Orchidoideae</taxon>
        <taxon>Orchideae</taxon>
        <taxon>Orchidinae</taxon>
        <taxon>Platanthera</taxon>
    </lineage>
</organism>
<feature type="compositionally biased region" description="Polar residues" evidence="1">
    <location>
        <begin position="94"/>
        <end position="179"/>
    </location>
</feature>
<reference evidence="2 3" key="1">
    <citation type="journal article" date="2022" name="Nat. Plants">
        <title>Genomes of leafy and leafless Platanthera orchids illuminate the evolution of mycoheterotrophy.</title>
        <authorList>
            <person name="Li M.H."/>
            <person name="Liu K.W."/>
            <person name="Li Z."/>
            <person name="Lu H.C."/>
            <person name="Ye Q.L."/>
            <person name="Zhang D."/>
            <person name="Wang J.Y."/>
            <person name="Li Y.F."/>
            <person name="Zhong Z.M."/>
            <person name="Liu X."/>
            <person name="Yu X."/>
            <person name="Liu D.K."/>
            <person name="Tu X.D."/>
            <person name="Liu B."/>
            <person name="Hao Y."/>
            <person name="Liao X.Y."/>
            <person name="Jiang Y.T."/>
            <person name="Sun W.H."/>
            <person name="Chen J."/>
            <person name="Chen Y.Q."/>
            <person name="Ai Y."/>
            <person name="Zhai J.W."/>
            <person name="Wu S.S."/>
            <person name="Zhou Z."/>
            <person name="Hsiao Y.Y."/>
            <person name="Wu W.L."/>
            <person name="Chen Y.Y."/>
            <person name="Lin Y.F."/>
            <person name="Hsu J.L."/>
            <person name="Li C.Y."/>
            <person name="Wang Z.W."/>
            <person name="Zhao X."/>
            <person name="Zhong W.Y."/>
            <person name="Ma X.K."/>
            <person name="Ma L."/>
            <person name="Huang J."/>
            <person name="Chen G.Z."/>
            <person name="Huang M.Z."/>
            <person name="Huang L."/>
            <person name="Peng D.H."/>
            <person name="Luo Y.B."/>
            <person name="Zou S.Q."/>
            <person name="Chen S.P."/>
            <person name="Lan S."/>
            <person name="Tsai W.C."/>
            <person name="Van de Peer Y."/>
            <person name="Liu Z.J."/>
        </authorList>
    </citation>
    <scope>NUCLEOTIDE SEQUENCE [LARGE SCALE GENOMIC DNA]</scope>
    <source>
        <strain evidence="2">Lor287</strain>
    </source>
</reference>
<evidence type="ECO:0000256" key="1">
    <source>
        <dbReference type="SAM" id="MobiDB-lite"/>
    </source>
</evidence>
<feature type="region of interest" description="Disordered" evidence="1">
    <location>
        <begin position="490"/>
        <end position="515"/>
    </location>
</feature>
<feature type="compositionally biased region" description="Low complexity" evidence="1">
    <location>
        <begin position="219"/>
        <end position="235"/>
    </location>
</feature>
<dbReference type="GO" id="GO:0055028">
    <property type="term" value="C:cortical microtubule"/>
    <property type="evidence" value="ECO:0007669"/>
    <property type="project" value="TreeGrafter"/>
</dbReference>
<dbReference type="Proteomes" id="UP001418222">
    <property type="component" value="Unassembled WGS sequence"/>
</dbReference>
<evidence type="ECO:0000313" key="2">
    <source>
        <dbReference type="EMBL" id="KAK8940792.1"/>
    </source>
</evidence>